<sequence>MRRFWDGLAGTLLVLWIGGLWAIGYVAAPTLFGNLGDKHLAGVLAGKLFEIMAWIGIVAAAYLLIYRIARDGGAALKTLFFWVVVVMLALTLIGQFGIQPILQGLKDQAMPRAVMESVFADRFRHWHGVSSILYLLQSGLGLLLVWRAGLAR</sequence>
<dbReference type="STRING" id="292415.Tbd_1130"/>
<keyword evidence="3 5" id="KW-1133">Transmembrane helix</keyword>
<dbReference type="RefSeq" id="WP_011311642.1">
    <property type="nucleotide sequence ID" value="NC_007404.1"/>
</dbReference>
<keyword evidence="4 5" id="KW-0472">Membrane</keyword>
<dbReference type="HOGENOM" id="CLU_136732_1_1_4"/>
<keyword evidence="8" id="KW-1185">Reference proteome</keyword>
<dbReference type="OrthoDB" id="5797290at2"/>
<organism evidence="7 8">
    <name type="scientific">Thiobacillus denitrificans (strain ATCC 25259 / T1)</name>
    <dbReference type="NCBI Taxonomy" id="292415"/>
    <lineage>
        <taxon>Bacteria</taxon>
        <taxon>Pseudomonadati</taxon>
        <taxon>Pseudomonadota</taxon>
        <taxon>Betaproteobacteria</taxon>
        <taxon>Nitrosomonadales</taxon>
        <taxon>Thiobacillaceae</taxon>
        <taxon>Thiobacillus</taxon>
    </lineage>
</organism>
<dbReference type="AlphaFoldDB" id="Q3SJR7"/>
<evidence type="ECO:0000313" key="8">
    <source>
        <dbReference type="Proteomes" id="UP000008291"/>
    </source>
</evidence>
<evidence type="ECO:0000256" key="4">
    <source>
        <dbReference type="ARBA" id="ARBA00023136"/>
    </source>
</evidence>
<feature type="transmembrane region" description="Helical" evidence="5">
    <location>
        <begin position="48"/>
        <end position="66"/>
    </location>
</feature>
<keyword evidence="2 5" id="KW-0812">Transmembrane</keyword>
<feature type="domain" description="TMEM205-like" evidence="6">
    <location>
        <begin position="12"/>
        <end position="109"/>
    </location>
</feature>
<dbReference type="EMBL" id="CP000116">
    <property type="protein sequence ID" value="AAZ97083.1"/>
    <property type="molecule type" value="Genomic_DNA"/>
</dbReference>
<dbReference type="Pfam" id="PF13664">
    <property type="entry name" value="DUF4149"/>
    <property type="match status" value="1"/>
</dbReference>
<dbReference type="KEGG" id="tbd:Tbd_1130"/>
<reference evidence="7 8" key="1">
    <citation type="journal article" date="2006" name="J. Bacteriol.">
        <title>The genome sequence of the obligately chemolithoautotrophic, facultatively anaerobic bacterium Thiobacillus denitrificans.</title>
        <authorList>
            <person name="Beller H.R."/>
            <person name="Chain P.S."/>
            <person name="Letain T.E."/>
            <person name="Chakicherla A."/>
            <person name="Larimer F.W."/>
            <person name="Richardson P.M."/>
            <person name="Coleman M.A."/>
            <person name="Wood A.P."/>
            <person name="Kelly D.P."/>
        </authorList>
    </citation>
    <scope>NUCLEOTIDE SEQUENCE [LARGE SCALE GENOMIC DNA]</scope>
    <source>
        <strain evidence="7 8">ATCC 25259</strain>
    </source>
</reference>
<proteinExistence type="predicted"/>
<accession>Q3SJR7</accession>
<evidence type="ECO:0000313" key="7">
    <source>
        <dbReference type="EMBL" id="AAZ97083.1"/>
    </source>
</evidence>
<feature type="transmembrane region" description="Helical" evidence="5">
    <location>
        <begin position="125"/>
        <end position="146"/>
    </location>
</feature>
<dbReference type="Proteomes" id="UP000008291">
    <property type="component" value="Chromosome"/>
</dbReference>
<protein>
    <recommendedName>
        <fullName evidence="6">TMEM205-like domain-containing protein</fullName>
    </recommendedName>
</protein>
<feature type="transmembrane region" description="Helical" evidence="5">
    <location>
        <begin position="78"/>
        <end position="98"/>
    </location>
</feature>
<evidence type="ECO:0000256" key="5">
    <source>
        <dbReference type="SAM" id="Phobius"/>
    </source>
</evidence>
<dbReference type="GO" id="GO:0016020">
    <property type="term" value="C:membrane"/>
    <property type="evidence" value="ECO:0007669"/>
    <property type="project" value="UniProtKB-SubCell"/>
</dbReference>
<dbReference type="eggNOG" id="ENOG5031AKJ">
    <property type="taxonomic scope" value="Bacteria"/>
</dbReference>
<evidence type="ECO:0000256" key="1">
    <source>
        <dbReference type="ARBA" id="ARBA00004370"/>
    </source>
</evidence>
<dbReference type="InterPro" id="IPR025423">
    <property type="entry name" value="TMEM205-like"/>
</dbReference>
<evidence type="ECO:0000259" key="6">
    <source>
        <dbReference type="Pfam" id="PF13664"/>
    </source>
</evidence>
<gene>
    <name evidence="7" type="ordered locus">Tbd_1130</name>
</gene>
<feature type="transmembrane region" description="Helical" evidence="5">
    <location>
        <begin position="7"/>
        <end position="28"/>
    </location>
</feature>
<evidence type="ECO:0000256" key="3">
    <source>
        <dbReference type="ARBA" id="ARBA00022989"/>
    </source>
</evidence>
<comment type="subcellular location">
    <subcellularLocation>
        <location evidence="1">Membrane</location>
    </subcellularLocation>
</comment>
<name>Q3SJR7_THIDA</name>
<evidence type="ECO:0000256" key="2">
    <source>
        <dbReference type="ARBA" id="ARBA00022692"/>
    </source>
</evidence>